<dbReference type="InterPro" id="IPR001647">
    <property type="entry name" value="HTH_TetR"/>
</dbReference>
<dbReference type="PROSITE" id="PS50977">
    <property type="entry name" value="HTH_TETR_2"/>
    <property type="match status" value="1"/>
</dbReference>
<dbReference type="InterPro" id="IPR009057">
    <property type="entry name" value="Homeodomain-like_sf"/>
</dbReference>
<dbReference type="InterPro" id="IPR050109">
    <property type="entry name" value="HTH-type_TetR-like_transc_reg"/>
</dbReference>
<dbReference type="SUPFAM" id="SSF46689">
    <property type="entry name" value="Homeodomain-like"/>
    <property type="match status" value="1"/>
</dbReference>
<dbReference type="SUPFAM" id="SSF48498">
    <property type="entry name" value="Tetracyclin repressor-like, C-terminal domain"/>
    <property type="match status" value="1"/>
</dbReference>
<evidence type="ECO:0000259" key="6">
    <source>
        <dbReference type="PROSITE" id="PS50977"/>
    </source>
</evidence>
<accession>A0A6I4SRX9</accession>
<evidence type="ECO:0000256" key="2">
    <source>
        <dbReference type="ARBA" id="ARBA00023125"/>
    </source>
</evidence>
<dbReference type="RefSeq" id="WP_160598748.1">
    <property type="nucleotide sequence ID" value="NZ_WTYS01000001.1"/>
</dbReference>
<evidence type="ECO:0000256" key="3">
    <source>
        <dbReference type="ARBA" id="ARBA00023163"/>
    </source>
</evidence>
<dbReference type="AlphaFoldDB" id="A0A6I4SRX9"/>
<feature type="DNA-binding region" description="H-T-H motif" evidence="4">
    <location>
        <begin position="46"/>
        <end position="65"/>
    </location>
</feature>
<feature type="domain" description="HTH tetR-type" evidence="6">
    <location>
        <begin position="23"/>
        <end position="83"/>
    </location>
</feature>
<dbReference type="Gene3D" id="1.10.357.10">
    <property type="entry name" value="Tetracycline Repressor, domain 2"/>
    <property type="match status" value="1"/>
</dbReference>
<organism evidence="7 8">
    <name type="scientific">Pontixanthobacter gangjinensis</name>
    <dbReference type="NCBI Taxonomy" id="1028742"/>
    <lineage>
        <taxon>Bacteria</taxon>
        <taxon>Pseudomonadati</taxon>
        <taxon>Pseudomonadota</taxon>
        <taxon>Alphaproteobacteria</taxon>
        <taxon>Sphingomonadales</taxon>
        <taxon>Erythrobacteraceae</taxon>
        <taxon>Pontixanthobacter</taxon>
    </lineage>
</organism>
<evidence type="ECO:0000313" key="7">
    <source>
        <dbReference type="EMBL" id="MXO57697.1"/>
    </source>
</evidence>
<evidence type="ECO:0000256" key="1">
    <source>
        <dbReference type="ARBA" id="ARBA00023015"/>
    </source>
</evidence>
<dbReference type="GO" id="GO:0000976">
    <property type="term" value="F:transcription cis-regulatory region binding"/>
    <property type="evidence" value="ECO:0007669"/>
    <property type="project" value="TreeGrafter"/>
</dbReference>
<dbReference type="Pfam" id="PF00440">
    <property type="entry name" value="TetR_N"/>
    <property type="match status" value="1"/>
</dbReference>
<keyword evidence="2 4" id="KW-0238">DNA-binding</keyword>
<gene>
    <name evidence="7" type="ORF">GRI36_12505</name>
</gene>
<dbReference type="Pfam" id="PF16859">
    <property type="entry name" value="TetR_C_11"/>
    <property type="match status" value="1"/>
</dbReference>
<evidence type="ECO:0000313" key="8">
    <source>
        <dbReference type="Proteomes" id="UP000468943"/>
    </source>
</evidence>
<dbReference type="GO" id="GO:0003700">
    <property type="term" value="F:DNA-binding transcription factor activity"/>
    <property type="evidence" value="ECO:0007669"/>
    <property type="project" value="TreeGrafter"/>
</dbReference>
<proteinExistence type="predicted"/>
<comment type="caution">
    <text evidence="7">The sequence shown here is derived from an EMBL/GenBank/DDBJ whole genome shotgun (WGS) entry which is preliminary data.</text>
</comment>
<dbReference type="Proteomes" id="UP000468943">
    <property type="component" value="Unassembled WGS sequence"/>
</dbReference>
<evidence type="ECO:0000256" key="4">
    <source>
        <dbReference type="PROSITE-ProRule" id="PRU00335"/>
    </source>
</evidence>
<dbReference type="Gene3D" id="1.10.10.60">
    <property type="entry name" value="Homeodomain-like"/>
    <property type="match status" value="1"/>
</dbReference>
<dbReference type="InterPro" id="IPR036271">
    <property type="entry name" value="Tet_transcr_reg_TetR-rel_C_sf"/>
</dbReference>
<reference evidence="7 8" key="1">
    <citation type="submission" date="2019-12" db="EMBL/GenBank/DDBJ databases">
        <title>Genomic-based taxomic classification of the family Erythrobacteraceae.</title>
        <authorList>
            <person name="Xu L."/>
        </authorList>
    </citation>
    <scope>NUCLEOTIDE SEQUENCE [LARGE SCALE GENOMIC DNA]</scope>
    <source>
        <strain evidence="7 8">JCM 17802</strain>
    </source>
</reference>
<dbReference type="OrthoDB" id="9796019at2"/>
<keyword evidence="3" id="KW-0804">Transcription</keyword>
<feature type="region of interest" description="Disordered" evidence="5">
    <location>
        <begin position="1"/>
        <end position="25"/>
    </location>
</feature>
<dbReference type="PANTHER" id="PTHR30055">
    <property type="entry name" value="HTH-TYPE TRANSCRIPTIONAL REGULATOR RUTR"/>
    <property type="match status" value="1"/>
</dbReference>
<dbReference type="InterPro" id="IPR011075">
    <property type="entry name" value="TetR_C"/>
</dbReference>
<evidence type="ECO:0000256" key="5">
    <source>
        <dbReference type="SAM" id="MobiDB-lite"/>
    </source>
</evidence>
<keyword evidence="8" id="KW-1185">Reference proteome</keyword>
<protein>
    <submittedName>
        <fullName evidence="7">TetR family transcriptional regulator</fullName>
    </submittedName>
</protein>
<name>A0A6I4SRX9_9SPHN</name>
<dbReference type="PANTHER" id="PTHR30055:SF148">
    <property type="entry name" value="TETR-FAMILY TRANSCRIPTIONAL REGULATOR"/>
    <property type="match status" value="1"/>
</dbReference>
<sequence length="198" mass="21573">MSSAQKSSPMRKAATKRPGGRTSEVTSRVFEATMALLEEAGISAVSFQRVAERADVGRATLYRRWPEPTFLVADALAATAADRIKIRDTGSLRGDLVAMLEQIGAFIDSPTGRAAIIAGLSGREQPEFAKLARQLWERRREDVAPIFERAKKRGELAPEVDADVLFALAAGALYARMIVMAKPIDTEWVESVVDQLVG</sequence>
<dbReference type="EMBL" id="WTYS01000001">
    <property type="protein sequence ID" value="MXO57697.1"/>
    <property type="molecule type" value="Genomic_DNA"/>
</dbReference>
<keyword evidence="1" id="KW-0805">Transcription regulation</keyword>